<dbReference type="AlphaFoldDB" id="A0A9Q4L0R0"/>
<organism evidence="3 4">
    <name type="scientific">Natrinema salsiterrestre</name>
    <dbReference type="NCBI Taxonomy" id="2950540"/>
    <lineage>
        <taxon>Archaea</taxon>
        <taxon>Methanobacteriati</taxon>
        <taxon>Methanobacteriota</taxon>
        <taxon>Stenosarchaea group</taxon>
        <taxon>Halobacteria</taxon>
        <taxon>Halobacteriales</taxon>
        <taxon>Natrialbaceae</taxon>
        <taxon>Natrinema</taxon>
    </lineage>
</organism>
<dbReference type="InterPro" id="IPR029069">
    <property type="entry name" value="HotDog_dom_sf"/>
</dbReference>
<dbReference type="InterPro" id="IPR003736">
    <property type="entry name" value="PAAI_dom"/>
</dbReference>
<dbReference type="NCBIfam" id="TIGR00369">
    <property type="entry name" value="unchar_dom_1"/>
    <property type="match status" value="1"/>
</dbReference>
<reference evidence="3" key="1">
    <citation type="submission" date="2022-06" db="EMBL/GenBank/DDBJ databases">
        <title>Natrinema sp. a new haloarchaeum isolate from saline soil.</title>
        <authorList>
            <person name="Strakova D."/>
            <person name="Galisteo C."/>
            <person name="Sanchez-Porro C."/>
            <person name="Ventosa A."/>
        </authorList>
    </citation>
    <scope>NUCLEOTIDE SEQUENCE</scope>
    <source>
        <strain evidence="3">S1CR25-10</strain>
    </source>
</reference>
<dbReference type="Pfam" id="PF03061">
    <property type="entry name" value="4HBT"/>
    <property type="match status" value="1"/>
</dbReference>
<dbReference type="CDD" id="cd03443">
    <property type="entry name" value="PaaI_thioesterase"/>
    <property type="match status" value="1"/>
</dbReference>
<dbReference type="InterPro" id="IPR052723">
    <property type="entry name" value="Acyl-CoA_thioesterase_PaaI"/>
</dbReference>
<dbReference type="PROSITE" id="PS51770">
    <property type="entry name" value="HOTDOG_ACOT"/>
    <property type="match status" value="1"/>
</dbReference>
<dbReference type="RefSeq" id="WP_277524267.1">
    <property type="nucleotide sequence ID" value="NZ_JAMQOT010000009.1"/>
</dbReference>
<dbReference type="InterPro" id="IPR006683">
    <property type="entry name" value="Thioestr_dom"/>
</dbReference>
<comment type="caution">
    <text evidence="3">The sequence shown here is derived from an EMBL/GenBank/DDBJ whole genome shotgun (WGS) entry which is preliminary data.</text>
</comment>
<evidence type="ECO:0000313" key="4">
    <source>
        <dbReference type="Proteomes" id="UP001154061"/>
    </source>
</evidence>
<dbReference type="SUPFAM" id="SSF54637">
    <property type="entry name" value="Thioesterase/thiol ester dehydrase-isomerase"/>
    <property type="match status" value="1"/>
</dbReference>
<gene>
    <name evidence="3" type="ORF">NDI89_20010</name>
</gene>
<sequence length="133" mass="14148">MTDNDEPIQTELFDDPFCNALDITFDEVEDGTATTRMSVTESHLNFAGVLHGGAVFTLADAAAGAALSSRIGPDASIALEANVSFLEAVDVGETVIATAEVPHESRKTAEMAVTVETETGERVASYRCRGYKF</sequence>
<proteinExistence type="predicted"/>
<keyword evidence="1" id="KW-0378">Hydrolase</keyword>
<feature type="domain" description="HotDog ACOT-type" evidence="2">
    <location>
        <begin position="29"/>
        <end position="133"/>
    </location>
</feature>
<keyword evidence="4" id="KW-1185">Reference proteome</keyword>
<dbReference type="GO" id="GO:0016289">
    <property type="term" value="F:acyl-CoA hydrolase activity"/>
    <property type="evidence" value="ECO:0007669"/>
    <property type="project" value="TreeGrafter"/>
</dbReference>
<dbReference type="PANTHER" id="PTHR42856:SF1">
    <property type="entry name" value="ACYL-COENZYME A THIOESTERASE PAAI"/>
    <property type="match status" value="1"/>
</dbReference>
<dbReference type="Proteomes" id="UP001154061">
    <property type="component" value="Unassembled WGS sequence"/>
</dbReference>
<evidence type="ECO:0000259" key="2">
    <source>
        <dbReference type="PROSITE" id="PS51770"/>
    </source>
</evidence>
<dbReference type="Gene3D" id="3.10.129.10">
    <property type="entry name" value="Hotdog Thioesterase"/>
    <property type="match status" value="1"/>
</dbReference>
<accession>A0A9Q4L0R0</accession>
<evidence type="ECO:0000313" key="3">
    <source>
        <dbReference type="EMBL" id="MDF9747865.1"/>
    </source>
</evidence>
<dbReference type="PANTHER" id="PTHR42856">
    <property type="entry name" value="ACYL-COENZYME A THIOESTERASE PAAI"/>
    <property type="match status" value="1"/>
</dbReference>
<protein>
    <submittedName>
        <fullName evidence="3">PaaI family thioesterase</fullName>
    </submittedName>
</protein>
<dbReference type="EMBL" id="JAMQOT010000009">
    <property type="protein sequence ID" value="MDF9747865.1"/>
    <property type="molecule type" value="Genomic_DNA"/>
</dbReference>
<dbReference type="InterPro" id="IPR033120">
    <property type="entry name" value="HOTDOG_ACOT"/>
</dbReference>
<name>A0A9Q4L0R0_9EURY</name>
<evidence type="ECO:0000256" key="1">
    <source>
        <dbReference type="ARBA" id="ARBA00022801"/>
    </source>
</evidence>